<accession>A0A6J4VJJ5</accession>
<dbReference type="InterPro" id="IPR008538">
    <property type="entry name" value="Uma2"/>
</dbReference>
<name>A0A6J4VJJ5_9BACT</name>
<organism evidence="2">
    <name type="scientific">uncultured Thermomicrobiales bacterium</name>
    <dbReference type="NCBI Taxonomy" id="1645740"/>
    <lineage>
        <taxon>Bacteria</taxon>
        <taxon>Pseudomonadati</taxon>
        <taxon>Thermomicrobiota</taxon>
        <taxon>Thermomicrobia</taxon>
        <taxon>Thermomicrobiales</taxon>
        <taxon>environmental samples</taxon>
    </lineage>
</organism>
<dbReference type="PANTHER" id="PTHR34107">
    <property type="entry name" value="SLL0198 PROTEIN-RELATED"/>
    <property type="match status" value="1"/>
</dbReference>
<evidence type="ECO:0000313" key="2">
    <source>
        <dbReference type="EMBL" id="CAA9577781.1"/>
    </source>
</evidence>
<dbReference type="AlphaFoldDB" id="A0A6J4VJJ5"/>
<reference evidence="2" key="1">
    <citation type="submission" date="2020-02" db="EMBL/GenBank/DDBJ databases">
        <authorList>
            <person name="Meier V. D."/>
        </authorList>
    </citation>
    <scope>NUCLEOTIDE SEQUENCE</scope>
    <source>
        <strain evidence="2">AVDCRST_MAG59</strain>
    </source>
</reference>
<protein>
    <recommendedName>
        <fullName evidence="1">Putative restriction endonuclease domain-containing protein</fullName>
    </recommendedName>
</protein>
<dbReference type="SUPFAM" id="SSF52980">
    <property type="entry name" value="Restriction endonuclease-like"/>
    <property type="match status" value="1"/>
</dbReference>
<dbReference type="Pfam" id="PF05685">
    <property type="entry name" value="Uma2"/>
    <property type="match status" value="1"/>
</dbReference>
<dbReference type="InterPro" id="IPR012296">
    <property type="entry name" value="Nuclease_put_TT1808"/>
</dbReference>
<dbReference type="EMBL" id="CADCWF010000317">
    <property type="protein sequence ID" value="CAA9577781.1"/>
    <property type="molecule type" value="Genomic_DNA"/>
</dbReference>
<gene>
    <name evidence="2" type="ORF">AVDCRST_MAG59-4336</name>
</gene>
<sequence>MVVQTLATVDGLLATPDDDRHHELLRGVIIVSPSPGFLHGKTQVRFGAILTNYADETGLGVVVTDSDFRLHRDPDTVLGPDVAFVRGDRMPPDAEATAYLELAPDLVVEAVSPSNALAEMHDRVLTYRVLTYLEAGVRMILVLEPKRQTVTVHTPDRLARTLLVGETLDGSDVLPGFALPLAELFA</sequence>
<evidence type="ECO:0000259" key="1">
    <source>
        <dbReference type="Pfam" id="PF05685"/>
    </source>
</evidence>
<dbReference type="CDD" id="cd06260">
    <property type="entry name" value="DUF820-like"/>
    <property type="match status" value="1"/>
</dbReference>
<dbReference type="Gene3D" id="3.90.1570.10">
    <property type="entry name" value="tt1808, chain A"/>
    <property type="match status" value="1"/>
</dbReference>
<feature type="domain" description="Putative restriction endonuclease" evidence="1">
    <location>
        <begin position="15"/>
        <end position="181"/>
    </location>
</feature>
<dbReference type="InterPro" id="IPR011335">
    <property type="entry name" value="Restrct_endonuc-II-like"/>
</dbReference>
<dbReference type="PANTHER" id="PTHR34107:SF1">
    <property type="entry name" value="SLL0198 PROTEIN"/>
    <property type="match status" value="1"/>
</dbReference>
<proteinExistence type="predicted"/>